<dbReference type="EMBL" id="SMKZ01000002">
    <property type="protein sequence ID" value="TDE15079.1"/>
    <property type="molecule type" value="Genomic_DNA"/>
</dbReference>
<organism evidence="2 3">
    <name type="scientific">Jiangella asiatica</name>
    <dbReference type="NCBI Taxonomy" id="2530372"/>
    <lineage>
        <taxon>Bacteria</taxon>
        <taxon>Bacillati</taxon>
        <taxon>Actinomycetota</taxon>
        <taxon>Actinomycetes</taxon>
        <taxon>Jiangellales</taxon>
        <taxon>Jiangellaceae</taxon>
        <taxon>Jiangella</taxon>
    </lineage>
</organism>
<protein>
    <recommendedName>
        <fullName evidence="4">DUF4367 domain-containing protein</fullName>
    </recommendedName>
</protein>
<dbReference type="Proteomes" id="UP000294739">
    <property type="component" value="Unassembled WGS sequence"/>
</dbReference>
<keyword evidence="1" id="KW-0812">Transmembrane</keyword>
<dbReference type="RefSeq" id="WP_131890937.1">
    <property type="nucleotide sequence ID" value="NZ_SMKZ01000002.1"/>
</dbReference>
<evidence type="ECO:0008006" key="4">
    <source>
        <dbReference type="Google" id="ProtNLM"/>
    </source>
</evidence>
<evidence type="ECO:0000256" key="1">
    <source>
        <dbReference type="SAM" id="Phobius"/>
    </source>
</evidence>
<keyword evidence="3" id="KW-1185">Reference proteome</keyword>
<name>A0A4R5DLU1_9ACTN</name>
<comment type="caution">
    <text evidence="2">The sequence shown here is derived from an EMBL/GenBank/DDBJ whole genome shotgun (WGS) entry which is preliminary data.</text>
</comment>
<dbReference type="InParanoid" id="A0A4R5DLU1"/>
<sequence length="243" mass="25397">MDDRALTAELRDLGASLEVHGPDPAAVAVAVLDRIATEEAAPAARVPRRRLRARLAAVAVALLVALVLTPPVRAAVGEWLGFGGVVVRPGPSQPSASAPPTASGLTLAQARELVAFEPLQPARLGPPTGVEVSADARLLTMTWGDGAGTVRLDQFDGEPSPMFVKTALLGETAVSIPVGDTTVWWFSEPHDLRMLDGDGREQAHLTRVAGPTLVWVVDGVSLRLEGMDRDESLAVAASTLGTD</sequence>
<keyword evidence="1" id="KW-0472">Membrane</keyword>
<proteinExistence type="predicted"/>
<evidence type="ECO:0000313" key="3">
    <source>
        <dbReference type="Proteomes" id="UP000294739"/>
    </source>
</evidence>
<evidence type="ECO:0000313" key="2">
    <source>
        <dbReference type="EMBL" id="TDE15079.1"/>
    </source>
</evidence>
<dbReference type="AlphaFoldDB" id="A0A4R5DLU1"/>
<gene>
    <name evidence="2" type="ORF">E1269_02960</name>
</gene>
<accession>A0A4R5DLU1</accession>
<reference evidence="2 3" key="1">
    <citation type="submission" date="2019-03" db="EMBL/GenBank/DDBJ databases">
        <title>Draft genome sequences of novel Actinobacteria.</title>
        <authorList>
            <person name="Sahin N."/>
            <person name="Ay H."/>
            <person name="Saygin H."/>
        </authorList>
    </citation>
    <scope>NUCLEOTIDE SEQUENCE [LARGE SCALE GENOMIC DNA]</scope>
    <source>
        <strain evidence="2 3">5K138</strain>
    </source>
</reference>
<keyword evidence="1" id="KW-1133">Transmembrane helix</keyword>
<feature type="transmembrane region" description="Helical" evidence="1">
    <location>
        <begin position="55"/>
        <end position="72"/>
    </location>
</feature>
<dbReference type="OrthoDB" id="4328209at2"/>